<evidence type="ECO:0000256" key="5">
    <source>
        <dbReference type="ARBA" id="ARBA00022603"/>
    </source>
</evidence>
<comment type="similarity">
    <text evidence="2">Belongs to the methyltransferase superfamily. L-isoaspartyl/D-aspartyl protein methyltransferase family.</text>
</comment>
<dbReference type="Gene3D" id="3.40.50.150">
    <property type="entry name" value="Vaccinia Virus protein VP39"/>
    <property type="match status" value="1"/>
</dbReference>
<organism evidence="8">
    <name type="scientific">marine sediment metagenome</name>
    <dbReference type="NCBI Taxonomy" id="412755"/>
    <lineage>
        <taxon>unclassified sequences</taxon>
        <taxon>metagenomes</taxon>
        <taxon>ecological metagenomes</taxon>
    </lineage>
</organism>
<keyword evidence="6" id="KW-0808">Transferase</keyword>
<evidence type="ECO:0000256" key="6">
    <source>
        <dbReference type="ARBA" id="ARBA00022679"/>
    </source>
</evidence>
<dbReference type="PANTHER" id="PTHR11579">
    <property type="entry name" value="PROTEIN-L-ISOASPARTATE O-METHYLTRANSFERASE"/>
    <property type="match status" value="1"/>
</dbReference>
<dbReference type="AlphaFoldDB" id="X0ZEF3"/>
<dbReference type="InterPro" id="IPR029063">
    <property type="entry name" value="SAM-dependent_MTases_sf"/>
</dbReference>
<comment type="caution">
    <text evidence="8">The sequence shown here is derived from an EMBL/GenBank/DDBJ whole genome shotgun (WGS) entry which is preliminary data.</text>
</comment>
<dbReference type="GO" id="GO:0032259">
    <property type="term" value="P:methylation"/>
    <property type="evidence" value="ECO:0007669"/>
    <property type="project" value="UniProtKB-KW"/>
</dbReference>
<dbReference type="GO" id="GO:0004719">
    <property type="term" value="F:protein-L-isoaspartate (D-aspartate) O-methyltransferase activity"/>
    <property type="evidence" value="ECO:0007669"/>
    <property type="project" value="UniProtKB-EC"/>
</dbReference>
<dbReference type="EC" id="2.1.1.77" evidence="3"/>
<keyword evidence="7" id="KW-0949">S-adenosyl-L-methionine</keyword>
<dbReference type="PANTHER" id="PTHR11579:SF0">
    <property type="entry name" value="PROTEIN-L-ISOASPARTATE(D-ASPARTATE) O-METHYLTRANSFERASE"/>
    <property type="match status" value="1"/>
</dbReference>
<evidence type="ECO:0000313" key="8">
    <source>
        <dbReference type="EMBL" id="GAG56572.1"/>
    </source>
</evidence>
<keyword evidence="4" id="KW-0963">Cytoplasm</keyword>
<dbReference type="EMBL" id="BART01006023">
    <property type="protein sequence ID" value="GAG56572.1"/>
    <property type="molecule type" value="Genomic_DNA"/>
</dbReference>
<sequence>MQLLFTLIYHGYLKDIRLVKAFLDVPLKKFIPDELSSHFKIYTDAPVLFYLNKSNPETLRTISAPHMISIMLQQLLLEEDDDLLILGAKSGYIAALAHKLAPKGKIVILEANQEIADITRVNLERNNLQESISVIVDNPLNGQVDLAPWQKILITGALKQENMLPLLLQLDPSEGVLFAPIGDNLVQNYTQIIRIENEFYGKKHLQVRFTPLITRIELDELTLVTEITEIDSKDFSSG</sequence>
<evidence type="ECO:0000256" key="1">
    <source>
        <dbReference type="ARBA" id="ARBA00004496"/>
    </source>
</evidence>
<evidence type="ECO:0000256" key="2">
    <source>
        <dbReference type="ARBA" id="ARBA00005369"/>
    </source>
</evidence>
<feature type="non-terminal residue" evidence="8">
    <location>
        <position position="238"/>
    </location>
</feature>
<evidence type="ECO:0000256" key="3">
    <source>
        <dbReference type="ARBA" id="ARBA00011890"/>
    </source>
</evidence>
<proteinExistence type="inferred from homology"/>
<dbReference type="Pfam" id="PF01135">
    <property type="entry name" value="PCMT"/>
    <property type="match status" value="1"/>
</dbReference>
<accession>X0ZEF3</accession>
<dbReference type="InterPro" id="IPR000682">
    <property type="entry name" value="PCMT"/>
</dbReference>
<protein>
    <recommendedName>
        <fullName evidence="3">protein-L-isoaspartate(D-aspartate) O-methyltransferase</fullName>
        <ecNumber evidence="3">2.1.1.77</ecNumber>
    </recommendedName>
</protein>
<comment type="subcellular location">
    <subcellularLocation>
        <location evidence="1">Cytoplasm</location>
    </subcellularLocation>
</comment>
<name>X0ZEF3_9ZZZZ</name>
<gene>
    <name evidence="8" type="ORF">S01H4_13691</name>
</gene>
<dbReference type="SUPFAM" id="SSF53335">
    <property type="entry name" value="S-adenosyl-L-methionine-dependent methyltransferases"/>
    <property type="match status" value="1"/>
</dbReference>
<dbReference type="GO" id="GO:0005737">
    <property type="term" value="C:cytoplasm"/>
    <property type="evidence" value="ECO:0007669"/>
    <property type="project" value="UniProtKB-SubCell"/>
</dbReference>
<keyword evidence="5" id="KW-0489">Methyltransferase</keyword>
<reference evidence="8" key="1">
    <citation type="journal article" date="2014" name="Front. Microbiol.">
        <title>High frequency of phylogenetically diverse reductive dehalogenase-homologous genes in deep subseafloor sedimentary metagenomes.</title>
        <authorList>
            <person name="Kawai M."/>
            <person name="Futagami T."/>
            <person name="Toyoda A."/>
            <person name="Takaki Y."/>
            <person name="Nishi S."/>
            <person name="Hori S."/>
            <person name="Arai W."/>
            <person name="Tsubouchi T."/>
            <person name="Morono Y."/>
            <person name="Uchiyama I."/>
            <person name="Ito T."/>
            <person name="Fujiyama A."/>
            <person name="Inagaki F."/>
            <person name="Takami H."/>
        </authorList>
    </citation>
    <scope>NUCLEOTIDE SEQUENCE</scope>
    <source>
        <strain evidence="8">Expedition CK06-06</strain>
    </source>
</reference>
<evidence type="ECO:0000256" key="7">
    <source>
        <dbReference type="ARBA" id="ARBA00022691"/>
    </source>
</evidence>
<evidence type="ECO:0000256" key="4">
    <source>
        <dbReference type="ARBA" id="ARBA00022490"/>
    </source>
</evidence>